<keyword evidence="6" id="KW-0067">ATP-binding</keyword>
<evidence type="ECO:0000256" key="5">
    <source>
        <dbReference type="ARBA" id="ARBA00022792"/>
    </source>
</evidence>
<comment type="similarity">
    <text evidence="2">Belongs to the Tim44 family.</text>
</comment>
<comment type="caution">
    <text evidence="15">The sequence shown here is derived from an EMBL/GenBank/DDBJ whole genome shotgun (WGS) entry which is preliminary data.</text>
</comment>
<keyword evidence="10" id="KW-0496">Mitochondrion</keyword>
<evidence type="ECO:0000256" key="2">
    <source>
        <dbReference type="ARBA" id="ARBA00009597"/>
    </source>
</evidence>
<keyword evidence="11" id="KW-0472">Membrane</keyword>
<dbReference type="GO" id="GO:0051087">
    <property type="term" value="F:protein-folding chaperone binding"/>
    <property type="evidence" value="ECO:0007669"/>
    <property type="project" value="TreeGrafter"/>
</dbReference>
<keyword evidence="8" id="KW-0809">Transit peptide</keyword>
<accession>A0A0P7BTV9</accession>
<keyword evidence="3" id="KW-0813">Transport</keyword>
<dbReference type="Proteomes" id="UP000050424">
    <property type="component" value="Unassembled WGS sequence"/>
</dbReference>
<evidence type="ECO:0000256" key="12">
    <source>
        <dbReference type="ARBA" id="ARBA00074309"/>
    </source>
</evidence>
<dbReference type="GO" id="GO:0005743">
    <property type="term" value="C:mitochondrial inner membrane"/>
    <property type="evidence" value="ECO:0007669"/>
    <property type="project" value="UniProtKB-SubCell"/>
</dbReference>
<evidence type="ECO:0000256" key="7">
    <source>
        <dbReference type="ARBA" id="ARBA00022927"/>
    </source>
</evidence>
<evidence type="ECO:0000313" key="16">
    <source>
        <dbReference type="Proteomes" id="UP000050424"/>
    </source>
</evidence>
<evidence type="ECO:0000256" key="10">
    <source>
        <dbReference type="ARBA" id="ARBA00023128"/>
    </source>
</evidence>
<dbReference type="Pfam" id="PF04280">
    <property type="entry name" value="Tim44"/>
    <property type="match status" value="1"/>
</dbReference>
<evidence type="ECO:0000256" key="1">
    <source>
        <dbReference type="ARBA" id="ARBA00004637"/>
    </source>
</evidence>
<evidence type="ECO:0000256" key="9">
    <source>
        <dbReference type="ARBA" id="ARBA00023010"/>
    </source>
</evidence>
<organism evidence="15 16">
    <name type="scientific">Neonectria ditissima</name>
    <dbReference type="NCBI Taxonomy" id="78410"/>
    <lineage>
        <taxon>Eukaryota</taxon>
        <taxon>Fungi</taxon>
        <taxon>Dikarya</taxon>
        <taxon>Ascomycota</taxon>
        <taxon>Pezizomycotina</taxon>
        <taxon>Sordariomycetes</taxon>
        <taxon>Hypocreomycetidae</taxon>
        <taxon>Hypocreales</taxon>
        <taxon>Nectriaceae</taxon>
        <taxon>Neonectria</taxon>
    </lineage>
</organism>
<evidence type="ECO:0000256" key="8">
    <source>
        <dbReference type="ARBA" id="ARBA00022946"/>
    </source>
</evidence>
<dbReference type="InterPro" id="IPR007379">
    <property type="entry name" value="Tim44-like_dom"/>
</dbReference>
<dbReference type="SUPFAM" id="SSF54427">
    <property type="entry name" value="NTF2-like"/>
    <property type="match status" value="1"/>
</dbReference>
<evidence type="ECO:0000256" key="11">
    <source>
        <dbReference type="ARBA" id="ARBA00023136"/>
    </source>
</evidence>
<keyword evidence="4" id="KW-0547">Nucleotide-binding</keyword>
<dbReference type="PANTHER" id="PTHR10721">
    <property type="entry name" value="MITOCHONDRIAL IMPORT INNER MEMBRANE TRANSLOCASE SUBUNIT TIM44"/>
    <property type="match status" value="1"/>
</dbReference>
<feature type="compositionally biased region" description="Basic and acidic residues" evidence="13">
    <location>
        <begin position="94"/>
        <end position="133"/>
    </location>
</feature>
<evidence type="ECO:0000256" key="4">
    <source>
        <dbReference type="ARBA" id="ARBA00022741"/>
    </source>
</evidence>
<evidence type="ECO:0000256" key="13">
    <source>
        <dbReference type="SAM" id="MobiDB-lite"/>
    </source>
</evidence>
<proteinExistence type="inferred from homology"/>
<dbReference type="GO" id="GO:0005524">
    <property type="term" value="F:ATP binding"/>
    <property type="evidence" value="ECO:0007669"/>
    <property type="project" value="UniProtKB-KW"/>
</dbReference>
<gene>
    <name evidence="15" type="ORF">AK830_g1735</name>
</gene>
<keyword evidence="7" id="KW-0653">Protein transport</keyword>
<dbReference type="SMART" id="SM00978">
    <property type="entry name" value="Tim44"/>
    <property type="match status" value="1"/>
</dbReference>
<feature type="region of interest" description="Disordered" evidence="13">
    <location>
        <begin position="24"/>
        <end position="56"/>
    </location>
</feature>
<keyword evidence="5" id="KW-0999">Mitochondrion inner membrane</keyword>
<dbReference type="FunFam" id="3.10.450.240:FF:000002">
    <property type="entry name" value="Mitochondrial import inner membrane translocase subunit TIM44"/>
    <property type="match status" value="1"/>
</dbReference>
<feature type="domain" description="Tim44-like" evidence="14">
    <location>
        <begin position="389"/>
        <end position="543"/>
    </location>
</feature>
<dbReference type="PANTHER" id="PTHR10721:SF1">
    <property type="entry name" value="MITOCHONDRIAL IMPORT INNER MEMBRANE TRANSLOCASE SUBUNIT TIM44"/>
    <property type="match status" value="1"/>
</dbReference>
<dbReference type="EMBL" id="LKCW01000014">
    <property type="protein sequence ID" value="KPM44811.1"/>
    <property type="molecule type" value="Genomic_DNA"/>
</dbReference>
<dbReference type="InterPro" id="IPR039544">
    <property type="entry name" value="Tim44-like"/>
</dbReference>
<dbReference type="Gene3D" id="3.10.450.240">
    <property type="match status" value="1"/>
</dbReference>
<dbReference type="GO" id="GO:0030150">
    <property type="term" value="P:protein import into mitochondrial matrix"/>
    <property type="evidence" value="ECO:0007669"/>
    <property type="project" value="TreeGrafter"/>
</dbReference>
<feature type="region of interest" description="Disordered" evidence="13">
    <location>
        <begin position="86"/>
        <end position="171"/>
    </location>
</feature>
<comment type="subcellular location">
    <subcellularLocation>
        <location evidence="1">Mitochondrion inner membrane</location>
        <topology evidence="1">Peripheral membrane protein</topology>
    </subcellularLocation>
</comment>
<evidence type="ECO:0000256" key="3">
    <source>
        <dbReference type="ARBA" id="ARBA00022448"/>
    </source>
</evidence>
<reference evidence="15 16" key="1">
    <citation type="submission" date="2015-09" db="EMBL/GenBank/DDBJ databases">
        <title>Draft genome of a European isolate of the apple canker pathogen Neonectria ditissima.</title>
        <authorList>
            <person name="Gomez-Cortecero A."/>
            <person name="Harrison R.J."/>
            <person name="Armitage A.D."/>
        </authorList>
    </citation>
    <scope>NUCLEOTIDE SEQUENCE [LARGE SCALE GENOMIC DNA]</scope>
    <source>
        <strain evidence="15 16">R09/05</strain>
    </source>
</reference>
<dbReference type="STRING" id="78410.A0A0P7BTV9"/>
<sequence length="549" mass="61628">MNSLARKAAHSENVLSRASVHLNSAGRSPAYRRLASQLSQNTSRDGARLQDSMLSGAVRSPLRSPLLPSSLRFNPASAVQTRLFHVSSQLSQNEKPKTEKPKTEKTPTEAKEKKPIDPETEAKSQEDETKKTDENEDGDKDGKDGKEEGKEEKEKKEDLPPPPPHGDKSPWQVFTETMNTEFQKSQEWNESTKQIGAAAHQFTESESVRRAREAYEKSTGAITDTVGGAVKTTAGAIGKGAAWTWDTTVVKGVRKATNVTADAVDKATQPIRQTEAYKNVKDVIDDGSSSRYGGWVEKEERRKRREALEKQRGVHGGEVLQEDPEAGTNVTLHKDAAWKEAWRDFRDTNGFVQSIFSMKGKYEESENPLVSTARSITDRIAGFFAENETAMVIKKFRAMDPAFQIEPFLQELREYILPEVLDAYVKGETETLKLWLSAAQYSVYEALTKQYLQAGMKSDGRILDIRNVDILRARMLDPGEVPVFIITCRTQEVHVYRNAKTNQLAAGMEDKVQLVTYAIGITRLPEDVNNPETRGWRLIEMQKSGRDWY</sequence>
<protein>
    <recommendedName>
        <fullName evidence="12">Mitochondrial import inner membrane translocase subunit TIM44</fullName>
    </recommendedName>
</protein>
<evidence type="ECO:0000259" key="14">
    <source>
        <dbReference type="SMART" id="SM00978"/>
    </source>
</evidence>
<evidence type="ECO:0000313" key="15">
    <source>
        <dbReference type="EMBL" id="KPM44811.1"/>
    </source>
</evidence>
<dbReference type="InterPro" id="IPR032710">
    <property type="entry name" value="NTF2-like_dom_sf"/>
</dbReference>
<keyword evidence="9" id="KW-0811">Translocation</keyword>
<dbReference type="OrthoDB" id="10265990at2759"/>
<name>A0A0P7BTV9_9HYPO</name>
<evidence type="ECO:0000256" key="6">
    <source>
        <dbReference type="ARBA" id="ARBA00022840"/>
    </source>
</evidence>
<feature type="compositionally biased region" description="Basic and acidic residues" evidence="13">
    <location>
        <begin position="140"/>
        <end position="159"/>
    </location>
</feature>
<keyword evidence="16" id="KW-1185">Reference proteome</keyword>
<dbReference type="AlphaFoldDB" id="A0A0P7BTV9"/>